<dbReference type="GO" id="GO:0031640">
    <property type="term" value="P:killing of cells of another organism"/>
    <property type="evidence" value="ECO:0007669"/>
    <property type="project" value="UniProtKB-KW"/>
</dbReference>
<dbReference type="Pfam" id="PF00959">
    <property type="entry name" value="Phage_lysozyme"/>
    <property type="match status" value="1"/>
</dbReference>
<dbReference type="HAMAP" id="MF_04110">
    <property type="entry name" value="ENDOLYSIN_T4"/>
    <property type="match status" value="1"/>
</dbReference>
<keyword evidence="2" id="KW-0929">Antimicrobial</keyword>
<evidence type="ECO:0000313" key="9">
    <source>
        <dbReference type="Proteomes" id="UP000799440"/>
    </source>
</evidence>
<evidence type="ECO:0000256" key="3">
    <source>
        <dbReference type="ARBA" id="ARBA00022638"/>
    </source>
</evidence>
<evidence type="ECO:0000256" key="1">
    <source>
        <dbReference type="ARBA" id="ARBA00000632"/>
    </source>
</evidence>
<keyword evidence="6" id="KW-0326">Glycosidase</keyword>
<dbReference type="InterPro" id="IPR034690">
    <property type="entry name" value="Endolysin_T4_type"/>
</dbReference>
<name>A0A6A6VHZ6_9PLEO</name>
<reference evidence="8" key="1">
    <citation type="journal article" date="2020" name="Stud. Mycol.">
        <title>101 Dothideomycetes genomes: a test case for predicting lifestyles and emergence of pathogens.</title>
        <authorList>
            <person name="Haridas S."/>
            <person name="Albert R."/>
            <person name="Binder M."/>
            <person name="Bloem J."/>
            <person name="Labutti K."/>
            <person name="Salamov A."/>
            <person name="Andreopoulos B."/>
            <person name="Baker S."/>
            <person name="Barry K."/>
            <person name="Bills G."/>
            <person name="Bluhm B."/>
            <person name="Cannon C."/>
            <person name="Castanera R."/>
            <person name="Culley D."/>
            <person name="Daum C."/>
            <person name="Ezra D."/>
            <person name="Gonzalez J."/>
            <person name="Henrissat B."/>
            <person name="Kuo A."/>
            <person name="Liang C."/>
            <person name="Lipzen A."/>
            <person name="Lutzoni F."/>
            <person name="Magnuson J."/>
            <person name="Mondo S."/>
            <person name="Nolan M."/>
            <person name="Ohm R."/>
            <person name="Pangilinan J."/>
            <person name="Park H.-J."/>
            <person name="Ramirez L."/>
            <person name="Alfaro M."/>
            <person name="Sun H."/>
            <person name="Tritt A."/>
            <person name="Yoshinaga Y."/>
            <person name="Zwiers L.-H."/>
            <person name="Turgeon B."/>
            <person name="Goodwin S."/>
            <person name="Spatafora J."/>
            <person name="Crous P."/>
            <person name="Grigoriev I."/>
        </authorList>
    </citation>
    <scope>NUCLEOTIDE SEQUENCE</scope>
    <source>
        <strain evidence="8">CBS 119925</strain>
    </source>
</reference>
<dbReference type="GO" id="GO:0042742">
    <property type="term" value="P:defense response to bacterium"/>
    <property type="evidence" value="ECO:0007669"/>
    <property type="project" value="UniProtKB-KW"/>
</dbReference>
<dbReference type="PANTHER" id="PTHR38107">
    <property type="match status" value="1"/>
</dbReference>
<dbReference type="InterPro" id="IPR023346">
    <property type="entry name" value="Lysozyme-like_dom_sf"/>
</dbReference>
<dbReference type="PANTHER" id="PTHR38107:SF3">
    <property type="entry name" value="LYSOZYME RRRD-RELATED"/>
    <property type="match status" value="1"/>
</dbReference>
<proteinExistence type="inferred from homology"/>
<keyword evidence="9" id="KW-1185">Reference proteome</keyword>
<keyword evidence="7" id="KW-0732">Signal</keyword>
<keyword evidence="4 8" id="KW-0378">Hydrolase</keyword>
<evidence type="ECO:0000256" key="7">
    <source>
        <dbReference type="SAM" id="SignalP"/>
    </source>
</evidence>
<dbReference type="GO" id="GO:0003796">
    <property type="term" value="F:lysozyme activity"/>
    <property type="evidence" value="ECO:0007669"/>
    <property type="project" value="UniProtKB-EC"/>
</dbReference>
<evidence type="ECO:0000256" key="5">
    <source>
        <dbReference type="ARBA" id="ARBA00023200"/>
    </source>
</evidence>
<dbReference type="SUPFAM" id="SSF53955">
    <property type="entry name" value="Lysozyme-like"/>
    <property type="match status" value="1"/>
</dbReference>
<dbReference type="EMBL" id="MU006566">
    <property type="protein sequence ID" value="KAF2749334.1"/>
    <property type="molecule type" value="Genomic_DNA"/>
</dbReference>
<protein>
    <submittedName>
        <fullName evidence="8">Glycoside hydrolase family 24 protein</fullName>
    </submittedName>
</protein>
<gene>
    <name evidence="8" type="ORF">M011DRAFT_304699</name>
</gene>
<dbReference type="InterPro" id="IPR002196">
    <property type="entry name" value="Glyco_hydro_24"/>
</dbReference>
<dbReference type="Gene3D" id="1.10.530.40">
    <property type="match status" value="1"/>
</dbReference>
<dbReference type="InterPro" id="IPR051018">
    <property type="entry name" value="Bacteriophage_GH24"/>
</dbReference>
<evidence type="ECO:0000256" key="2">
    <source>
        <dbReference type="ARBA" id="ARBA00022529"/>
    </source>
</evidence>
<evidence type="ECO:0000256" key="6">
    <source>
        <dbReference type="ARBA" id="ARBA00023295"/>
    </source>
</evidence>
<dbReference type="AlphaFoldDB" id="A0A6A6VHZ6"/>
<dbReference type="InterPro" id="IPR023347">
    <property type="entry name" value="Lysozyme_dom_sf"/>
</dbReference>
<dbReference type="GO" id="GO:0016998">
    <property type="term" value="P:cell wall macromolecule catabolic process"/>
    <property type="evidence" value="ECO:0007669"/>
    <property type="project" value="InterPro"/>
</dbReference>
<evidence type="ECO:0000313" key="8">
    <source>
        <dbReference type="EMBL" id="KAF2749334.1"/>
    </source>
</evidence>
<keyword evidence="3" id="KW-0081">Bacteriolytic enzyme</keyword>
<organism evidence="8 9">
    <name type="scientific">Sporormia fimetaria CBS 119925</name>
    <dbReference type="NCBI Taxonomy" id="1340428"/>
    <lineage>
        <taxon>Eukaryota</taxon>
        <taxon>Fungi</taxon>
        <taxon>Dikarya</taxon>
        <taxon>Ascomycota</taxon>
        <taxon>Pezizomycotina</taxon>
        <taxon>Dothideomycetes</taxon>
        <taxon>Pleosporomycetidae</taxon>
        <taxon>Pleosporales</taxon>
        <taxon>Sporormiaceae</taxon>
        <taxon>Sporormia</taxon>
    </lineage>
</organism>
<evidence type="ECO:0000256" key="4">
    <source>
        <dbReference type="ARBA" id="ARBA00022801"/>
    </source>
</evidence>
<dbReference type="CDD" id="cd00737">
    <property type="entry name" value="lyz_endolysin_autolysin"/>
    <property type="match status" value="1"/>
</dbReference>
<dbReference type="OrthoDB" id="5358886at2759"/>
<dbReference type="GO" id="GO:0009253">
    <property type="term" value="P:peptidoglycan catabolic process"/>
    <property type="evidence" value="ECO:0007669"/>
    <property type="project" value="InterPro"/>
</dbReference>
<sequence length="190" mass="19826">MHFPSLLVLGAALVPSVFSSPIVARCTGPDVNAATIALIKQFEGFVPNVYKDPVGLPTVGYGHLCKTAGCGEVPYPFPLSEENATKLMKADLKSFQQTITLKTASHVTLNANQYGALVSWAFNVGSGAVGTSTLLARLNAGENEATVIAQELPRWNKAGGKVLAGLTRRRAAEVALAQTSTSAKAIPACS</sequence>
<keyword evidence="5" id="KW-1035">Host cytoplasm</keyword>
<dbReference type="Proteomes" id="UP000799440">
    <property type="component" value="Unassembled WGS sequence"/>
</dbReference>
<dbReference type="InterPro" id="IPR033907">
    <property type="entry name" value="Endolysin_autolysin"/>
</dbReference>
<accession>A0A6A6VHZ6</accession>
<feature type="signal peptide" evidence="7">
    <location>
        <begin position="1"/>
        <end position="19"/>
    </location>
</feature>
<feature type="chain" id="PRO_5025429527" evidence="7">
    <location>
        <begin position="20"/>
        <end position="190"/>
    </location>
</feature>
<comment type="catalytic activity">
    <reaction evidence="1">
        <text>Hydrolysis of (1-&gt;4)-beta-linkages between N-acetylmuramic acid and N-acetyl-D-glucosamine residues in a peptidoglycan and between N-acetyl-D-glucosamine residues in chitodextrins.</text>
        <dbReference type="EC" id="3.2.1.17"/>
    </reaction>
</comment>